<keyword evidence="3" id="KW-0489">Methyltransferase</keyword>
<dbReference type="PANTHER" id="PTHR43861">
    <property type="entry name" value="TRANS-ACONITATE 2-METHYLTRANSFERASE-RELATED"/>
    <property type="match status" value="1"/>
</dbReference>
<dbReference type="PANTHER" id="PTHR43861:SF3">
    <property type="entry name" value="PUTATIVE (AFU_ORTHOLOGUE AFUA_2G14390)-RELATED"/>
    <property type="match status" value="1"/>
</dbReference>
<dbReference type="Proteomes" id="UP000663722">
    <property type="component" value="Chromosome"/>
</dbReference>
<evidence type="ECO:0000259" key="2">
    <source>
        <dbReference type="Pfam" id="PF08241"/>
    </source>
</evidence>
<keyword evidence="4" id="KW-1185">Reference proteome</keyword>
<feature type="domain" description="Methyltransferase type 11" evidence="2">
    <location>
        <begin position="44"/>
        <end position="140"/>
    </location>
</feature>
<dbReference type="Pfam" id="PF08241">
    <property type="entry name" value="Methyltransf_11"/>
    <property type="match status" value="1"/>
</dbReference>
<evidence type="ECO:0000313" key="3">
    <source>
        <dbReference type="EMBL" id="QTA84916.1"/>
    </source>
</evidence>
<accession>A0A975BGC1</accession>
<dbReference type="RefSeq" id="WP_207681195.1">
    <property type="nucleotide sequence ID" value="NZ_CP061800.1"/>
</dbReference>
<dbReference type="AlphaFoldDB" id="A0A975BGC1"/>
<dbReference type="SUPFAM" id="SSF53335">
    <property type="entry name" value="S-adenosyl-L-methionine-dependent methyltransferases"/>
    <property type="match status" value="1"/>
</dbReference>
<dbReference type="CDD" id="cd02440">
    <property type="entry name" value="AdoMet_MTases"/>
    <property type="match status" value="1"/>
</dbReference>
<reference evidence="3" key="1">
    <citation type="journal article" date="2021" name="Microb. Physiol.">
        <title>Proteogenomic Insights into the Physiology of Marine, Sulfate-Reducing, Filamentous Desulfonema limicola and Desulfonema magnum.</title>
        <authorList>
            <person name="Schnaars V."/>
            <person name="Wohlbrand L."/>
            <person name="Scheve S."/>
            <person name="Hinrichs C."/>
            <person name="Reinhardt R."/>
            <person name="Rabus R."/>
        </authorList>
    </citation>
    <scope>NUCLEOTIDE SEQUENCE</scope>
    <source>
        <strain evidence="3">4be13</strain>
    </source>
</reference>
<dbReference type="InterPro" id="IPR013216">
    <property type="entry name" value="Methyltransf_11"/>
</dbReference>
<gene>
    <name evidence="3" type="ORF">dnm_009190</name>
</gene>
<organism evidence="3 4">
    <name type="scientific">Desulfonema magnum</name>
    <dbReference type="NCBI Taxonomy" id="45655"/>
    <lineage>
        <taxon>Bacteria</taxon>
        <taxon>Pseudomonadati</taxon>
        <taxon>Thermodesulfobacteriota</taxon>
        <taxon>Desulfobacteria</taxon>
        <taxon>Desulfobacterales</taxon>
        <taxon>Desulfococcaceae</taxon>
        <taxon>Desulfonema</taxon>
    </lineage>
</organism>
<dbReference type="KEGG" id="dmm:dnm_009190"/>
<sequence length="208" mass="23990">MNSSEIFDEKAKEWDKHPVINENCRIFTEEIRKNISLSSDMNLLEFGCGTGLVSMNFYSSVRSLIMTDTSQGMLDVLKQKIKHNNINNMELHCEDIFNLELPKQHFDLIYTLMALHHVADIKELLDRFHKLLKPGGYFCIGDLEPEDGSFHGDESSVHNGFDTSELKNTVEETGFEVTKAYRMHIMKKPDADGNLREYPMFFMSAKSR</sequence>
<proteinExistence type="predicted"/>
<dbReference type="GO" id="GO:0032259">
    <property type="term" value="P:methylation"/>
    <property type="evidence" value="ECO:0007669"/>
    <property type="project" value="UniProtKB-KW"/>
</dbReference>
<evidence type="ECO:0000313" key="4">
    <source>
        <dbReference type="Proteomes" id="UP000663722"/>
    </source>
</evidence>
<dbReference type="InterPro" id="IPR029063">
    <property type="entry name" value="SAM-dependent_MTases_sf"/>
</dbReference>
<dbReference type="GO" id="GO:0008757">
    <property type="term" value="F:S-adenosylmethionine-dependent methyltransferase activity"/>
    <property type="evidence" value="ECO:0007669"/>
    <property type="project" value="InterPro"/>
</dbReference>
<protein>
    <submittedName>
        <fullName evidence="3">Methyltransferase domain-containing protein</fullName>
    </submittedName>
</protein>
<dbReference type="EMBL" id="CP061800">
    <property type="protein sequence ID" value="QTA84916.1"/>
    <property type="molecule type" value="Genomic_DNA"/>
</dbReference>
<name>A0A975BGC1_9BACT</name>
<dbReference type="Gene3D" id="3.40.50.150">
    <property type="entry name" value="Vaccinia Virus protein VP39"/>
    <property type="match status" value="1"/>
</dbReference>
<evidence type="ECO:0000256" key="1">
    <source>
        <dbReference type="ARBA" id="ARBA00022679"/>
    </source>
</evidence>
<keyword evidence="1" id="KW-0808">Transferase</keyword>